<evidence type="ECO:0000313" key="2">
    <source>
        <dbReference type="EMBL" id="MBU3852044.1"/>
    </source>
</evidence>
<accession>A0A948WZW9</accession>
<name>A0A948WZW9_9LACO</name>
<keyword evidence="1" id="KW-1133">Transmembrane helix</keyword>
<reference evidence="2" key="2">
    <citation type="submission" date="2021-04" db="EMBL/GenBank/DDBJ databases">
        <authorList>
            <person name="Gilroy R."/>
        </authorList>
    </citation>
    <scope>NUCLEOTIDE SEQUENCE</scope>
    <source>
        <strain evidence="2">F6-6636</strain>
    </source>
</reference>
<protein>
    <submittedName>
        <fullName evidence="2">YjzD family protein</fullName>
    </submittedName>
</protein>
<evidence type="ECO:0000256" key="1">
    <source>
        <dbReference type="SAM" id="Phobius"/>
    </source>
</evidence>
<keyword evidence="1" id="KW-0472">Membrane</keyword>
<comment type="caution">
    <text evidence="2">The sequence shown here is derived from an EMBL/GenBank/DDBJ whole genome shotgun (WGS) entry which is preliminary data.</text>
</comment>
<dbReference type="Proteomes" id="UP000777303">
    <property type="component" value="Unassembled WGS sequence"/>
</dbReference>
<dbReference type="Pfam" id="PF11151">
    <property type="entry name" value="DUF2929"/>
    <property type="match status" value="1"/>
</dbReference>
<sequence>MKKIMQLVVMLFWAIILGQVLSFICASLTESVYQPITTTVVCAVFAVIIYVINIGMQHFNLNKK</sequence>
<gene>
    <name evidence="2" type="ORF">H9901_05030</name>
</gene>
<organism evidence="2 3">
    <name type="scientific">Candidatus Paralactobacillus gallistercoris</name>
    <dbReference type="NCBI Taxonomy" id="2838724"/>
    <lineage>
        <taxon>Bacteria</taxon>
        <taxon>Bacillati</taxon>
        <taxon>Bacillota</taxon>
        <taxon>Bacilli</taxon>
        <taxon>Lactobacillales</taxon>
        <taxon>Lactobacillaceae</taxon>
        <taxon>Lactobacillus</taxon>
    </lineage>
</organism>
<dbReference type="InterPro" id="IPR021324">
    <property type="entry name" value="DUF2929"/>
</dbReference>
<evidence type="ECO:0000313" key="3">
    <source>
        <dbReference type="Proteomes" id="UP000777303"/>
    </source>
</evidence>
<feature type="transmembrane region" description="Helical" evidence="1">
    <location>
        <begin position="32"/>
        <end position="54"/>
    </location>
</feature>
<dbReference type="AlphaFoldDB" id="A0A948WZW9"/>
<proteinExistence type="predicted"/>
<keyword evidence="1" id="KW-0812">Transmembrane</keyword>
<reference evidence="2" key="1">
    <citation type="journal article" date="2021" name="PeerJ">
        <title>Extensive microbial diversity within the chicken gut microbiome revealed by metagenomics and culture.</title>
        <authorList>
            <person name="Gilroy R."/>
            <person name="Ravi A."/>
            <person name="Getino M."/>
            <person name="Pursley I."/>
            <person name="Horton D.L."/>
            <person name="Alikhan N.F."/>
            <person name="Baker D."/>
            <person name="Gharbi K."/>
            <person name="Hall N."/>
            <person name="Watson M."/>
            <person name="Adriaenssens E.M."/>
            <person name="Foster-Nyarko E."/>
            <person name="Jarju S."/>
            <person name="Secka A."/>
            <person name="Antonio M."/>
            <person name="Oren A."/>
            <person name="Chaudhuri R.R."/>
            <person name="La Ragione R."/>
            <person name="Hildebrand F."/>
            <person name="Pallen M.J."/>
        </authorList>
    </citation>
    <scope>NUCLEOTIDE SEQUENCE</scope>
    <source>
        <strain evidence="2">F6-6636</strain>
    </source>
</reference>
<dbReference type="EMBL" id="JAHLFS010000061">
    <property type="protein sequence ID" value="MBU3852044.1"/>
    <property type="molecule type" value="Genomic_DNA"/>
</dbReference>